<dbReference type="AlphaFoldDB" id="X0W7Q4"/>
<evidence type="ECO:0000313" key="9">
    <source>
        <dbReference type="EMBL" id="GAG26949.1"/>
    </source>
</evidence>
<name>X0W7Q4_9ZZZZ</name>
<feature type="transmembrane region" description="Helical" evidence="7">
    <location>
        <begin position="68"/>
        <end position="86"/>
    </location>
</feature>
<organism evidence="9">
    <name type="scientific">marine sediment metagenome</name>
    <dbReference type="NCBI Taxonomy" id="412755"/>
    <lineage>
        <taxon>unclassified sequences</taxon>
        <taxon>metagenomes</taxon>
        <taxon>ecological metagenomes</taxon>
    </lineage>
</organism>
<dbReference type="GO" id="GO:0000030">
    <property type="term" value="F:mannosyltransferase activity"/>
    <property type="evidence" value="ECO:0007669"/>
    <property type="project" value="InterPro"/>
</dbReference>
<dbReference type="EMBL" id="BARS01033567">
    <property type="protein sequence ID" value="GAG26949.1"/>
    <property type="molecule type" value="Genomic_DNA"/>
</dbReference>
<keyword evidence="5 7" id="KW-1133">Transmembrane helix</keyword>
<evidence type="ECO:0000256" key="6">
    <source>
        <dbReference type="ARBA" id="ARBA00023136"/>
    </source>
</evidence>
<protein>
    <recommendedName>
        <fullName evidence="8">ArnT-like N-terminal domain-containing protein</fullName>
    </recommendedName>
</protein>
<sequence length="259" mass="28289">RRLTGKQLFLLLLAAAVVASAFAVHLHILVSHPVRRIFGDERTYLRYAGVLCPDRFERLLPGRMIFELWPPFAYSFLAQLVPCGLAPERSKQSAREFAALERLEYATSMREHPDYADDFHFALDPEETAAALRQVAWVNLALLLGLAGLVFAFCLHLGAGIPAAALGAALIAINPRLGYYVTTSWPELLHAVLLLGALLGFSRALDLAKRGRGLGYGLATGSGLLLGYATLTKGVAATFFLLVCIAVACWALWRLPTDR</sequence>
<dbReference type="Pfam" id="PF02366">
    <property type="entry name" value="PMT"/>
    <property type="match status" value="1"/>
</dbReference>
<keyword evidence="2" id="KW-0328">Glycosyltransferase</keyword>
<evidence type="ECO:0000256" key="3">
    <source>
        <dbReference type="ARBA" id="ARBA00022679"/>
    </source>
</evidence>
<dbReference type="GO" id="GO:0006493">
    <property type="term" value="P:protein O-linked glycosylation"/>
    <property type="evidence" value="ECO:0007669"/>
    <property type="project" value="InterPro"/>
</dbReference>
<accession>X0W7Q4</accession>
<evidence type="ECO:0000256" key="7">
    <source>
        <dbReference type="SAM" id="Phobius"/>
    </source>
</evidence>
<gene>
    <name evidence="9" type="ORF">S01H1_51965</name>
</gene>
<feature type="transmembrane region" description="Helical" evidence="7">
    <location>
        <begin position="140"/>
        <end position="173"/>
    </location>
</feature>
<proteinExistence type="predicted"/>
<evidence type="ECO:0000259" key="8">
    <source>
        <dbReference type="Pfam" id="PF02366"/>
    </source>
</evidence>
<comment type="caution">
    <text evidence="9">The sequence shown here is derived from an EMBL/GenBank/DDBJ whole genome shotgun (WGS) entry which is preliminary data.</text>
</comment>
<feature type="transmembrane region" description="Helical" evidence="7">
    <location>
        <begin position="235"/>
        <end position="253"/>
    </location>
</feature>
<feature type="non-terminal residue" evidence="9">
    <location>
        <position position="259"/>
    </location>
</feature>
<dbReference type="GO" id="GO:0016020">
    <property type="term" value="C:membrane"/>
    <property type="evidence" value="ECO:0007669"/>
    <property type="project" value="InterPro"/>
</dbReference>
<feature type="domain" description="ArnT-like N-terminal" evidence="8">
    <location>
        <begin position="135"/>
        <end position="258"/>
    </location>
</feature>
<evidence type="ECO:0000256" key="2">
    <source>
        <dbReference type="ARBA" id="ARBA00022676"/>
    </source>
</evidence>
<evidence type="ECO:0000256" key="1">
    <source>
        <dbReference type="ARBA" id="ARBA00004127"/>
    </source>
</evidence>
<keyword evidence="3" id="KW-0808">Transferase</keyword>
<dbReference type="InterPro" id="IPR003342">
    <property type="entry name" value="ArnT-like_N"/>
</dbReference>
<dbReference type="GO" id="GO:0012505">
    <property type="term" value="C:endomembrane system"/>
    <property type="evidence" value="ECO:0007669"/>
    <property type="project" value="UniProtKB-SubCell"/>
</dbReference>
<keyword evidence="4 7" id="KW-0812">Transmembrane</keyword>
<keyword evidence="6 7" id="KW-0472">Membrane</keyword>
<reference evidence="9" key="1">
    <citation type="journal article" date="2014" name="Front. Microbiol.">
        <title>High frequency of phylogenetically diverse reductive dehalogenase-homologous genes in deep subseafloor sedimentary metagenomes.</title>
        <authorList>
            <person name="Kawai M."/>
            <person name="Futagami T."/>
            <person name="Toyoda A."/>
            <person name="Takaki Y."/>
            <person name="Nishi S."/>
            <person name="Hori S."/>
            <person name="Arai W."/>
            <person name="Tsubouchi T."/>
            <person name="Morono Y."/>
            <person name="Uchiyama I."/>
            <person name="Ito T."/>
            <person name="Fujiyama A."/>
            <person name="Inagaki F."/>
            <person name="Takami H."/>
        </authorList>
    </citation>
    <scope>NUCLEOTIDE SEQUENCE</scope>
    <source>
        <strain evidence="9">Expedition CK06-06</strain>
    </source>
</reference>
<feature type="transmembrane region" description="Helical" evidence="7">
    <location>
        <begin position="213"/>
        <end position="229"/>
    </location>
</feature>
<comment type="subcellular location">
    <subcellularLocation>
        <location evidence="1">Endomembrane system</location>
        <topology evidence="1">Multi-pass membrane protein</topology>
    </subcellularLocation>
</comment>
<feature type="non-terminal residue" evidence="9">
    <location>
        <position position="1"/>
    </location>
</feature>
<evidence type="ECO:0000256" key="4">
    <source>
        <dbReference type="ARBA" id="ARBA00022692"/>
    </source>
</evidence>
<feature type="transmembrane region" description="Helical" evidence="7">
    <location>
        <begin position="179"/>
        <end position="201"/>
    </location>
</feature>
<evidence type="ECO:0000256" key="5">
    <source>
        <dbReference type="ARBA" id="ARBA00022989"/>
    </source>
</evidence>